<sequence length="87" mass="10563">MKIKLGVVEKHYYEGVREFEEIDLEKFPIIKQYMDVNPNCTEQELLSYIKKIKDEEFKKFITELSWNSIIKENFSKNKTEIKIEIEK</sequence>
<gene>
    <name evidence="1" type="ORF">UFOVP117_138</name>
</gene>
<protein>
    <submittedName>
        <fullName evidence="1">Uncharacterized protein</fullName>
    </submittedName>
</protein>
<dbReference type="EMBL" id="LR796235">
    <property type="protein sequence ID" value="CAB4129866.1"/>
    <property type="molecule type" value="Genomic_DNA"/>
</dbReference>
<organism evidence="1">
    <name type="scientific">uncultured Caudovirales phage</name>
    <dbReference type="NCBI Taxonomy" id="2100421"/>
    <lineage>
        <taxon>Viruses</taxon>
        <taxon>Duplodnaviria</taxon>
        <taxon>Heunggongvirae</taxon>
        <taxon>Uroviricota</taxon>
        <taxon>Caudoviricetes</taxon>
        <taxon>Peduoviridae</taxon>
        <taxon>Maltschvirus</taxon>
        <taxon>Maltschvirus maltsch</taxon>
    </lineage>
</organism>
<reference evidence="1" key="1">
    <citation type="submission" date="2020-04" db="EMBL/GenBank/DDBJ databases">
        <authorList>
            <person name="Chiriac C."/>
            <person name="Salcher M."/>
            <person name="Ghai R."/>
            <person name="Kavagutti S V."/>
        </authorList>
    </citation>
    <scope>NUCLEOTIDE SEQUENCE</scope>
</reference>
<proteinExistence type="predicted"/>
<accession>A0A6J5L9D3</accession>
<name>A0A6J5L9D3_9CAUD</name>
<evidence type="ECO:0000313" key="1">
    <source>
        <dbReference type="EMBL" id="CAB4129866.1"/>
    </source>
</evidence>